<feature type="domain" description="Small ribosomal subunit protein mS41 SAM" evidence="6">
    <location>
        <begin position="68"/>
        <end position="121"/>
    </location>
</feature>
<evidence type="ECO:0000256" key="4">
    <source>
        <dbReference type="ARBA" id="ARBA00035129"/>
    </source>
</evidence>
<dbReference type="GO" id="GO:0005739">
    <property type="term" value="C:mitochondrion"/>
    <property type="evidence" value="ECO:0007669"/>
    <property type="project" value="UniProtKB-SubCell"/>
</dbReference>
<keyword evidence="8" id="KW-1185">Reference proteome</keyword>
<comment type="subcellular location">
    <subcellularLocation>
        <location evidence="1">Mitochondrion</location>
    </subcellularLocation>
</comment>
<reference evidence="7 8" key="1">
    <citation type="submission" date="2014-04" db="EMBL/GenBank/DDBJ databases">
        <authorList>
            <consortium name="DOE Joint Genome Institute"/>
            <person name="Kuo A."/>
            <person name="Gay G."/>
            <person name="Dore J."/>
            <person name="Kohler A."/>
            <person name="Nagy L.G."/>
            <person name="Floudas D."/>
            <person name="Copeland A."/>
            <person name="Barry K.W."/>
            <person name="Cichocki N."/>
            <person name="Veneault-Fourrey C."/>
            <person name="LaButti K."/>
            <person name="Lindquist E.A."/>
            <person name="Lipzen A."/>
            <person name="Lundell T."/>
            <person name="Morin E."/>
            <person name="Murat C."/>
            <person name="Sun H."/>
            <person name="Tunlid A."/>
            <person name="Henrissat B."/>
            <person name="Grigoriev I.V."/>
            <person name="Hibbett D.S."/>
            <person name="Martin F."/>
            <person name="Nordberg H.P."/>
            <person name="Cantor M.N."/>
            <person name="Hua S.X."/>
        </authorList>
    </citation>
    <scope>NUCLEOTIDE SEQUENCE [LARGE SCALE GENOMIC DNA]</scope>
    <source>
        <strain evidence="8">h7</strain>
    </source>
</reference>
<evidence type="ECO:0000313" key="7">
    <source>
        <dbReference type="EMBL" id="KIM43323.1"/>
    </source>
</evidence>
<evidence type="ECO:0000259" key="6">
    <source>
        <dbReference type="SMART" id="SM01238"/>
    </source>
</evidence>
<dbReference type="Proteomes" id="UP000053424">
    <property type="component" value="Unassembled WGS sequence"/>
</dbReference>
<name>A0A0C2Y0D0_HEBCY</name>
<sequence>MALLNLQRIFAPRLCASIPTFARPLSKRNAHLALRELPERPVAPKRDPTKLQSGIGPYARPVENIQTAEAFLKAIGRESETKLKVEWDELWKMDGRAMRKAGVGTRDRRYILWCMQKYRLGFPIREFAHEPPPKKTIRGWGPKVQNGKRIRSRRIKDKTLKKSSP</sequence>
<dbReference type="OrthoDB" id="18595at2759"/>
<evidence type="ECO:0000256" key="3">
    <source>
        <dbReference type="ARBA" id="ARBA00023128"/>
    </source>
</evidence>
<organism evidence="7 8">
    <name type="scientific">Hebeloma cylindrosporum</name>
    <dbReference type="NCBI Taxonomy" id="76867"/>
    <lineage>
        <taxon>Eukaryota</taxon>
        <taxon>Fungi</taxon>
        <taxon>Dikarya</taxon>
        <taxon>Basidiomycota</taxon>
        <taxon>Agaricomycotina</taxon>
        <taxon>Agaricomycetes</taxon>
        <taxon>Agaricomycetidae</taxon>
        <taxon>Agaricales</taxon>
        <taxon>Agaricineae</taxon>
        <taxon>Hymenogastraceae</taxon>
        <taxon>Hebeloma</taxon>
    </lineage>
</organism>
<dbReference type="InterPro" id="IPR039603">
    <property type="entry name" value="Ribosomal_mS41"/>
</dbReference>
<dbReference type="EMBL" id="KN831776">
    <property type="protein sequence ID" value="KIM43323.1"/>
    <property type="molecule type" value="Genomic_DNA"/>
</dbReference>
<gene>
    <name evidence="7" type="ORF">M413DRAFT_10017</name>
</gene>
<accession>A0A0C2Y0D0</accession>
<evidence type="ECO:0000256" key="1">
    <source>
        <dbReference type="ARBA" id="ARBA00004173"/>
    </source>
</evidence>
<evidence type="ECO:0000313" key="8">
    <source>
        <dbReference type="Proteomes" id="UP000053424"/>
    </source>
</evidence>
<reference evidence="8" key="2">
    <citation type="submission" date="2015-01" db="EMBL/GenBank/DDBJ databases">
        <title>Evolutionary Origins and Diversification of the Mycorrhizal Mutualists.</title>
        <authorList>
            <consortium name="DOE Joint Genome Institute"/>
            <consortium name="Mycorrhizal Genomics Consortium"/>
            <person name="Kohler A."/>
            <person name="Kuo A."/>
            <person name="Nagy L.G."/>
            <person name="Floudas D."/>
            <person name="Copeland A."/>
            <person name="Barry K.W."/>
            <person name="Cichocki N."/>
            <person name="Veneault-Fourrey C."/>
            <person name="LaButti K."/>
            <person name="Lindquist E.A."/>
            <person name="Lipzen A."/>
            <person name="Lundell T."/>
            <person name="Morin E."/>
            <person name="Murat C."/>
            <person name="Riley R."/>
            <person name="Ohm R."/>
            <person name="Sun H."/>
            <person name="Tunlid A."/>
            <person name="Henrissat B."/>
            <person name="Grigoriev I.V."/>
            <person name="Hibbett D.S."/>
            <person name="Martin F."/>
        </authorList>
    </citation>
    <scope>NUCLEOTIDE SEQUENCE [LARGE SCALE GENOMIC DNA]</scope>
    <source>
        <strain evidence="8">h7</strain>
    </source>
</reference>
<dbReference type="PANTHER" id="PTHR28235">
    <property type="entry name" value="PROTEIN FYV4, MITOCHONDRIAL"/>
    <property type="match status" value="1"/>
</dbReference>
<dbReference type="AlphaFoldDB" id="A0A0C2Y0D0"/>
<evidence type="ECO:0000256" key="5">
    <source>
        <dbReference type="SAM" id="MobiDB-lite"/>
    </source>
</evidence>
<dbReference type="InterPro" id="IPR019083">
    <property type="entry name" value="SAM_Ribosomal_mS41"/>
</dbReference>
<dbReference type="SMART" id="SM01238">
    <property type="entry name" value="IGR"/>
    <property type="match status" value="1"/>
</dbReference>
<keyword evidence="3" id="KW-0496">Mitochondrion</keyword>
<dbReference type="HOGENOM" id="CLU_126679_2_0_1"/>
<evidence type="ECO:0000256" key="2">
    <source>
        <dbReference type="ARBA" id="ARBA00010492"/>
    </source>
</evidence>
<proteinExistence type="inferred from homology"/>
<feature type="compositionally biased region" description="Basic residues" evidence="5">
    <location>
        <begin position="146"/>
        <end position="165"/>
    </location>
</feature>
<feature type="region of interest" description="Disordered" evidence="5">
    <location>
        <begin position="131"/>
        <end position="165"/>
    </location>
</feature>
<comment type="similarity">
    <text evidence="2">Belongs to the mitochondrion-specific ribosomal protein mS41 family.</text>
</comment>
<protein>
    <recommendedName>
        <fullName evidence="4">Small ribosomal subunit protein mS41</fullName>
    </recommendedName>
</protein>
<dbReference type="PANTHER" id="PTHR28235:SF1">
    <property type="entry name" value="SMALL RIBOSOMAL SUBUNIT PROTEIN MS41"/>
    <property type="match status" value="1"/>
</dbReference>
<dbReference type="Pfam" id="PF09597">
    <property type="entry name" value="SAM_Ribosomal_mS41"/>
    <property type="match status" value="1"/>
</dbReference>
<dbReference type="STRING" id="686832.A0A0C2Y0D0"/>